<accession>A0ABY5EBE4</accession>
<proteinExistence type="predicted"/>
<dbReference type="RefSeq" id="WP_054615430.1">
    <property type="nucleotide sequence ID" value="NZ_CP101125.1"/>
</dbReference>
<keyword evidence="2" id="KW-1185">Reference proteome</keyword>
<dbReference type="EMBL" id="CP101125">
    <property type="protein sequence ID" value="UTO11728.1"/>
    <property type="molecule type" value="Genomic_DNA"/>
</dbReference>
<organism evidence="1 2">
    <name type="scientific">Pseudomonas nunensis</name>
    <dbReference type="NCBI Taxonomy" id="2961896"/>
    <lineage>
        <taxon>Bacteria</taxon>
        <taxon>Pseudomonadati</taxon>
        <taxon>Pseudomonadota</taxon>
        <taxon>Gammaproteobacteria</taxon>
        <taxon>Pseudomonadales</taxon>
        <taxon>Pseudomonadaceae</taxon>
        <taxon>Pseudomonas</taxon>
    </lineage>
</organism>
<evidence type="ECO:0000313" key="2">
    <source>
        <dbReference type="Proteomes" id="UP001059607"/>
    </source>
</evidence>
<evidence type="ECO:0000313" key="1">
    <source>
        <dbReference type="EMBL" id="UTO11728.1"/>
    </source>
</evidence>
<evidence type="ECO:0008006" key="3">
    <source>
        <dbReference type="Google" id="ProtNLM"/>
    </source>
</evidence>
<dbReference type="Proteomes" id="UP001059607">
    <property type="component" value="Chromosome"/>
</dbReference>
<reference evidence="1" key="1">
    <citation type="submission" date="2022-07" db="EMBL/GenBank/DDBJ databases">
        <title>Pseudomonas nunamit sp. nov. an antifungal species isolated from Greenland.</title>
        <authorList>
            <person name="Ntana F."/>
            <person name="Hennessy R.C."/>
            <person name="Zervas A."/>
            <person name="Stougaard P."/>
        </authorList>
    </citation>
    <scope>NUCLEOTIDE SEQUENCE</scope>
    <source>
        <strain evidence="1">In5</strain>
    </source>
</reference>
<protein>
    <recommendedName>
        <fullName evidence="3">Glycosaminoglycan attachment site</fullName>
    </recommendedName>
</protein>
<name>A0ABY5EBE4_9PSED</name>
<gene>
    <name evidence="1" type="ORF">NK667_16135</name>
</gene>
<sequence>MQKIIDSTVAILIKTIDSKKDSRKIALQFILEELDAARNGNDFVRDRIKSFYFNENDYIGAMDQSWEDVDGESGPQQILVTITIALSQEVGVDTAAMVRISIAEYLAHHYKFGRFYKSSEVKAASKPLNLFEILVDNESLLHPHFKFLLEKENKPICDVLSRWASGFEDRDNKFNYEFQTTFNSSFWEIYLYQCFKDLNMTVDFSKASPDFTVKNPNGEIINIEAVTANHAHNSAPEWSGEEFKRNDDFLNFACVRILNAINSKHKKFFQTYSQYEHVKGTPFVVAIAPFEQSMFFIQNNEAINRVLYGQGIDKYNDFVDIEVPVAIKNENVPLELGIFTNNKYKEISAIIFSTTATIGKAITQTSLARDIRSSRYHEQRGLIMEITENAKHFETHLDGLQIFHNPYAINKLPPGTFERYEVSHYHYDTASKTIDNQQKSYTLISRNIWPSSSSDS</sequence>